<comment type="caution">
    <text evidence="2">The sequence shown here is derived from an EMBL/GenBank/DDBJ whole genome shotgun (WGS) entry which is preliminary data.</text>
</comment>
<feature type="region of interest" description="Disordered" evidence="1">
    <location>
        <begin position="226"/>
        <end position="254"/>
    </location>
</feature>
<evidence type="ECO:0000313" key="3">
    <source>
        <dbReference type="Proteomes" id="UP000031971"/>
    </source>
</evidence>
<dbReference type="EMBL" id="JXSL01000023">
    <property type="protein sequence ID" value="KIL99540.1"/>
    <property type="molecule type" value="Genomic_DNA"/>
</dbReference>
<dbReference type="InterPro" id="IPR011990">
    <property type="entry name" value="TPR-like_helical_dom_sf"/>
</dbReference>
<dbReference type="STRING" id="272627.CCC_04056"/>
<reference evidence="2 3" key="1">
    <citation type="submission" date="2015-01" db="EMBL/GenBank/DDBJ databases">
        <title>Genome Sequence of Magnetospirillum magnetotacticum Strain MS-1.</title>
        <authorList>
            <person name="Marinov G.K."/>
            <person name="Smalley M.D."/>
            <person name="DeSalvo G."/>
        </authorList>
    </citation>
    <scope>NUCLEOTIDE SEQUENCE [LARGE SCALE GENOMIC DNA]</scope>
    <source>
        <strain evidence="2 3">MS-1</strain>
    </source>
</reference>
<name>A0A0C2YXY6_PARME</name>
<organism evidence="2 3">
    <name type="scientific">Paramagnetospirillum magnetotacticum MS-1</name>
    <dbReference type="NCBI Taxonomy" id="272627"/>
    <lineage>
        <taxon>Bacteria</taxon>
        <taxon>Pseudomonadati</taxon>
        <taxon>Pseudomonadota</taxon>
        <taxon>Alphaproteobacteria</taxon>
        <taxon>Rhodospirillales</taxon>
        <taxon>Magnetospirillaceae</taxon>
        <taxon>Paramagnetospirillum</taxon>
    </lineage>
</organism>
<dbReference type="PROSITE" id="PS51257">
    <property type="entry name" value="PROKAR_LIPOPROTEIN"/>
    <property type="match status" value="1"/>
</dbReference>
<dbReference type="Proteomes" id="UP000031971">
    <property type="component" value="Unassembled WGS sequence"/>
</dbReference>
<evidence type="ECO:0000256" key="1">
    <source>
        <dbReference type="SAM" id="MobiDB-lite"/>
    </source>
</evidence>
<accession>A0A0C2YXY6</accession>
<dbReference type="RefSeq" id="WP_009868446.1">
    <property type="nucleotide sequence ID" value="NZ_JXSL01000023.1"/>
</dbReference>
<protein>
    <submittedName>
        <fullName evidence="2">Uncharacterized protein</fullName>
    </submittedName>
</protein>
<gene>
    <name evidence="2" type="ORF">CCC_04056</name>
</gene>
<dbReference type="OrthoDB" id="7319921at2"/>
<sequence>MAARPIWLSVMVIAGLASGCVTTREQEASPAPAVVQAYLDDKPTELRRHFFIAQAQGQRNRVLNDMRLGLASFAMGRDPLAAELLDDALQGIEAIYADNEEARKARGLWTKEAVKDFKGEPYERAMAYYYRGLLYLRAGDYDNARASFKGGMLQDAFAEESQYRADFALMPFLQGWAAHCRDNESLAAEDWAEFRAINKDAPLPRAKDNVLVLVETGTAPVKISDGPRLKIKRSGSTETARISWTDPDRPKDHPQESAILLEDIFRQASTRGGRPFDSILEGKAEFKDTADTVGNVALIGAVLAAKVAVDNGPPRRRETKEQRQAREQVQAGAAMAGAGLAVIGGLSKLFASAVESQADTRYWDNLSDRVQGLTLALPEKVTTLSVEFQSPGGTTLDTVHSPIRRVGKCGIAWARHGSAIPRNPRAPNSVPPDVMASPIIIPAMEAKAAAAEAKSKE</sequence>
<dbReference type="Gene3D" id="1.25.40.10">
    <property type="entry name" value="Tetratricopeptide repeat domain"/>
    <property type="match status" value="1"/>
</dbReference>
<evidence type="ECO:0000313" key="2">
    <source>
        <dbReference type="EMBL" id="KIL99540.1"/>
    </source>
</evidence>
<proteinExistence type="predicted"/>
<keyword evidence="3" id="KW-1185">Reference proteome</keyword>
<dbReference type="AlphaFoldDB" id="A0A0C2YXY6"/>